<dbReference type="Pfam" id="PF12790">
    <property type="entry name" value="T6SS-SciN"/>
    <property type="match status" value="1"/>
</dbReference>
<dbReference type="NCBIfam" id="TIGR03352">
    <property type="entry name" value="VI_chp_3"/>
    <property type="match status" value="1"/>
</dbReference>
<protein>
    <submittedName>
        <fullName evidence="3">Type VI secretion system lipoprotein TssJ</fullName>
    </submittedName>
</protein>
<feature type="signal peptide" evidence="2">
    <location>
        <begin position="1"/>
        <end position="25"/>
    </location>
</feature>
<keyword evidence="4" id="KW-1185">Reference proteome</keyword>
<accession>A0A853GSK1</accession>
<organism evidence="3 4">
    <name type="scientific">Pollutimonas harenae</name>
    <dbReference type="NCBI Taxonomy" id="657015"/>
    <lineage>
        <taxon>Bacteria</taxon>
        <taxon>Pseudomonadati</taxon>
        <taxon>Pseudomonadota</taxon>
        <taxon>Betaproteobacteria</taxon>
        <taxon>Burkholderiales</taxon>
        <taxon>Alcaligenaceae</taxon>
        <taxon>Pollutimonas</taxon>
    </lineage>
</organism>
<keyword evidence="2" id="KW-0732">Signal</keyword>
<dbReference type="EMBL" id="JACCEV010000001">
    <property type="protein sequence ID" value="NYT85137.1"/>
    <property type="molecule type" value="Genomic_DNA"/>
</dbReference>
<evidence type="ECO:0000256" key="2">
    <source>
        <dbReference type="SAM" id="SignalP"/>
    </source>
</evidence>
<reference evidence="3 4" key="1">
    <citation type="submission" date="2020-07" db="EMBL/GenBank/DDBJ databases">
        <title>Taxonomic revisions and descriptions of new bacterial species based on genomic comparisons in the high-G+C-content subgroup of the family Alcaligenaceae.</title>
        <authorList>
            <person name="Szabo A."/>
            <person name="Felfoldi T."/>
        </authorList>
    </citation>
    <scope>NUCLEOTIDE SEQUENCE [LARGE SCALE GENOMIC DNA]</scope>
    <source>
        <strain evidence="3 4">DSM 25667</strain>
    </source>
</reference>
<gene>
    <name evidence="3" type="primary">tssJ</name>
    <name evidence="3" type="ORF">H0A62_05935</name>
</gene>
<comment type="caution">
    <text evidence="3">The sequence shown here is derived from an EMBL/GenBank/DDBJ whole genome shotgun (WGS) entry which is preliminary data.</text>
</comment>
<sequence length="230" mass="24313">MIVISLLPVFLARLLVVAACSLLLAACGTSEKDALKEMKWSYSDDGVQIQVQAAPALNQVQGQPHMLTLAVVQMEDPNGFTALTANAAKLKTLLLSDSPPQGVLSIKRIFIAPGEVRNLTLERVEKAQYIGLAAGYDHLDPARCTRLYRIGVEVDSSGIIVKSRTAVPEPLRIQLRLGPEGIQESPGSKLEPVEPTKPKAGLVPAAAPTQPNATSAASSTTSNATPSDAK</sequence>
<dbReference type="InterPro" id="IPR017734">
    <property type="entry name" value="T6SS_SciN"/>
</dbReference>
<keyword evidence="3" id="KW-0449">Lipoprotein</keyword>
<feature type="chain" id="PRO_5032747766" evidence="2">
    <location>
        <begin position="26"/>
        <end position="230"/>
    </location>
</feature>
<feature type="region of interest" description="Disordered" evidence="1">
    <location>
        <begin position="177"/>
        <end position="230"/>
    </location>
</feature>
<dbReference type="Proteomes" id="UP000554144">
    <property type="component" value="Unassembled WGS sequence"/>
</dbReference>
<dbReference type="OrthoDB" id="8856911at2"/>
<feature type="compositionally biased region" description="Low complexity" evidence="1">
    <location>
        <begin position="204"/>
        <end position="230"/>
    </location>
</feature>
<evidence type="ECO:0000313" key="3">
    <source>
        <dbReference type="EMBL" id="NYT85137.1"/>
    </source>
</evidence>
<proteinExistence type="predicted"/>
<dbReference type="RefSeq" id="WP_130037315.1">
    <property type="nucleotide sequence ID" value="NZ_JACCEV010000001.1"/>
</dbReference>
<dbReference type="AlphaFoldDB" id="A0A853GSK1"/>
<evidence type="ECO:0000256" key="1">
    <source>
        <dbReference type="SAM" id="MobiDB-lite"/>
    </source>
</evidence>
<dbReference type="InterPro" id="IPR038706">
    <property type="entry name" value="Type_VI_SciN-like_sf"/>
</dbReference>
<dbReference type="Gene3D" id="2.60.40.4150">
    <property type="entry name" value="Type VI secretion system, lipoprotein SciN"/>
    <property type="match status" value="1"/>
</dbReference>
<evidence type="ECO:0000313" key="4">
    <source>
        <dbReference type="Proteomes" id="UP000554144"/>
    </source>
</evidence>
<name>A0A853GSK1_9BURK</name>